<dbReference type="EMBL" id="CP048877">
    <property type="protein sequence ID" value="QIJ72858.1"/>
    <property type="molecule type" value="Genomic_DNA"/>
</dbReference>
<evidence type="ECO:0000256" key="2">
    <source>
        <dbReference type="ARBA" id="ARBA00012534"/>
    </source>
</evidence>
<keyword evidence="3 7" id="KW-0489">Methyltransferase</keyword>
<dbReference type="PROSITE" id="PS50123">
    <property type="entry name" value="CHER"/>
    <property type="match status" value="1"/>
</dbReference>
<keyword evidence="8" id="KW-1185">Reference proteome</keyword>
<dbReference type="SMART" id="SM00138">
    <property type="entry name" value="MeTrc"/>
    <property type="match status" value="1"/>
</dbReference>
<dbReference type="GO" id="GO:0032259">
    <property type="term" value="P:methylation"/>
    <property type="evidence" value="ECO:0007669"/>
    <property type="project" value="UniProtKB-KW"/>
</dbReference>
<proteinExistence type="predicted"/>
<evidence type="ECO:0000256" key="3">
    <source>
        <dbReference type="ARBA" id="ARBA00022603"/>
    </source>
</evidence>
<evidence type="ECO:0000256" key="4">
    <source>
        <dbReference type="ARBA" id="ARBA00022679"/>
    </source>
</evidence>
<gene>
    <name evidence="7" type="ORF">G4V39_05450</name>
</gene>
<dbReference type="Gene3D" id="1.10.155.10">
    <property type="entry name" value="Chemotaxis receptor methyltransferase CheR, N-terminal domain"/>
    <property type="match status" value="1"/>
</dbReference>
<dbReference type="GO" id="GO:0008983">
    <property type="term" value="F:protein-glutamate O-methyltransferase activity"/>
    <property type="evidence" value="ECO:0007669"/>
    <property type="project" value="UniProtKB-EC"/>
</dbReference>
<keyword evidence="4 7" id="KW-0808">Transferase</keyword>
<name>A0A6G7PZI7_9BACT</name>
<keyword evidence="5" id="KW-0949">S-adenosyl-L-methionine</keyword>
<dbReference type="PANTHER" id="PTHR24422">
    <property type="entry name" value="CHEMOTAXIS PROTEIN METHYLTRANSFERASE"/>
    <property type="match status" value="1"/>
</dbReference>
<evidence type="ECO:0000259" key="6">
    <source>
        <dbReference type="PROSITE" id="PS50123"/>
    </source>
</evidence>
<dbReference type="InterPro" id="IPR000780">
    <property type="entry name" value="CheR_MeTrfase"/>
</dbReference>
<dbReference type="AlphaFoldDB" id="A0A6G7PZI7"/>
<dbReference type="KEGG" id="tav:G4V39_05450"/>
<dbReference type="InterPro" id="IPR022642">
    <property type="entry name" value="CheR_C"/>
</dbReference>
<dbReference type="PRINTS" id="PR00996">
    <property type="entry name" value="CHERMTFRASE"/>
</dbReference>
<organism evidence="7 8">
    <name type="scientific">Thermosulfuriphilus ammonigenes</name>
    <dbReference type="NCBI Taxonomy" id="1936021"/>
    <lineage>
        <taxon>Bacteria</taxon>
        <taxon>Pseudomonadati</taxon>
        <taxon>Thermodesulfobacteriota</taxon>
        <taxon>Thermodesulfobacteria</taxon>
        <taxon>Thermodesulfobacteriales</taxon>
        <taxon>Thermodesulfobacteriaceae</taxon>
        <taxon>Thermosulfuriphilus</taxon>
    </lineage>
</organism>
<dbReference type="Proteomes" id="UP000502179">
    <property type="component" value="Chromosome"/>
</dbReference>
<dbReference type="EC" id="2.1.1.80" evidence="2"/>
<dbReference type="PANTHER" id="PTHR24422:SF10">
    <property type="entry name" value="CHEMOTAXIS PROTEIN METHYLTRANSFERASE 2"/>
    <property type="match status" value="1"/>
</dbReference>
<dbReference type="InterPro" id="IPR050903">
    <property type="entry name" value="Bact_Chemotaxis_MeTrfase"/>
</dbReference>
<dbReference type="SUPFAM" id="SSF53335">
    <property type="entry name" value="S-adenosyl-L-methionine-dependent methyltransferases"/>
    <property type="match status" value="1"/>
</dbReference>
<dbReference type="InterPro" id="IPR029063">
    <property type="entry name" value="SAM-dependent_MTases_sf"/>
</dbReference>
<comment type="catalytic activity">
    <reaction evidence="1">
        <text>L-glutamyl-[protein] + S-adenosyl-L-methionine = [protein]-L-glutamate 5-O-methyl ester + S-adenosyl-L-homocysteine</text>
        <dbReference type="Rhea" id="RHEA:24452"/>
        <dbReference type="Rhea" id="RHEA-COMP:10208"/>
        <dbReference type="Rhea" id="RHEA-COMP:10311"/>
        <dbReference type="ChEBI" id="CHEBI:29973"/>
        <dbReference type="ChEBI" id="CHEBI:57856"/>
        <dbReference type="ChEBI" id="CHEBI:59789"/>
        <dbReference type="ChEBI" id="CHEBI:82795"/>
        <dbReference type="EC" id="2.1.1.80"/>
    </reaction>
</comment>
<feature type="domain" description="CheR-type methyltransferase" evidence="6">
    <location>
        <begin position="1"/>
        <end position="275"/>
    </location>
</feature>
<dbReference type="Pfam" id="PF01739">
    <property type="entry name" value="CheR"/>
    <property type="match status" value="1"/>
</dbReference>
<evidence type="ECO:0000256" key="1">
    <source>
        <dbReference type="ARBA" id="ARBA00001541"/>
    </source>
</evidence>
<dbReference type="SUPFAM" id="SSF47757">
    <property type="entry name" value="Chemotaxis receptor methyltransferase CheR, N-terminal domain"/>
    <property type="match status" value="1"/>
</dbReference>
<dbReference type="CDD" id="cd02440">
    <property type="entry name" value="AdoMet_MTases"/>
    <property type="match status" value="1"/>
</dbReference>
<evidence type="ECO:0000313" key="8">
    <source>
        <dbReference type="Proteomes" id="UP000502179"/>
    </source>
</evidence>
<reference evidence="7 8" key="1">
    <citation type="submission" date="2020-02" db="EMBL/GenBank/DDBJ databases">
        <title>Genome analysis of Thermosulfuriphilus ammonigenes ST65T, an anaerobic thermophilic chemolithoautotrophic bacterium isolated from a deep-sea hydrothermal vent.</title>
        <authorList>
            <person name="Slobodkina G."/>
            <person name="Allioux M."/>
            <person name="Merkel A."/>
            <person name="Alain K."/>
            <person name="Jebbar M."/>
            <person name="Slobodkin A."/>
        </authorList>
    </citation>
    <scope>NUCLEOTIDE SEQUENCE [LARGE SCALE GENOMIC DNA]</scope>
    <source>
        <strain evidence="7 8">ST65</strain>
    </source>
</reference>
<dbReference type="PIRSF" id="PIRSF000410">
    <property type="entry name" value="CheR"/>
    <property type="match status" value="1"/>
</dbReference>
<dbReference type="InterPro" id="IPR026024">
    <property type="entry name" value="Chemotaxis_MeTrfase_CheR"/>
</dbReference>
<evidence type="ECO:0000313" key="7">
    <source>
        <dbReference type="EMBL" id="QIJ72858.1"/>
    </source>
</evidence>
<protein>
    <recommendedName>
        <fullName evidence="2">protein-glutamate O-methyltransferase</fullName>
        <ecNumber evidence="2">2.1.1.80</ecNumber>
    </recommendedName>
</protein>
<dbReference type="Pfam" id="PF03705">
    <property type="entry name" value="CheR_N"/>
    <property type="match status" value="1"/>
</dbReference>
<sequence>MDISSFLKLRDFIYRRTGIFFEEKKLYFVKKRVKAHMEALGFDDFDAYYRFLRFRDDGSAFQELINSLTTNETYFFREFDQLAVFAEECLPLVCERKLSRGSRRLRIWSAGCSTGEEPYTLAIILWEMIDDLPRWDARIEATDIDTNALARAQEGVYGPRSVRNVPPEYLERYFIRQGDQYRVKDQVRSLVKFYQLNLFDHQRMSQMKGFDFIFCRNVLIYFDERARREVVAHFYRALTPGGFIFLGHSESLSRITSAFKPRRLGGMIVYQKPEGDQEAI</sequence>
<dbReference type="InterPro" id="IPR036804">
    <property type="entry name" value="CheR_N_sf"/>
</dbReference>
<accession>A0A6G7PZI7</accession>
<dbReference type="Gene3D" id="3.40.50.150">
    <property type="entry name" value="Vaccinia Virus protein VP39"/>
    <property type="match status" value="1"/>
</dbReference>
<dbReference type="InterPro" id="IPR022641">
    <property type="entry name" value="CheR_N"/>
</dbReference>
<evidence type="ECO:0000256" key="5">
    <source>
        <dbReference type="ARBA" id="ARBA00022691"/>
    </source>
</evidence>